<dbReference type="RefSeq" id="XP_028487441.1">
    <property type="nucleotide sequence ID" value="XM_028633608.1"/>
</dbReference>
<reference evidence="1 2" key="1">
    <citation type="journal article" date="2018" name="Front. Microbiol.">
        <title>Genomic and genetic insights into a cosmopolitan fungus, Paecilomyces variotii (Eurotiales).</title>
        <authorList>
            <person name="Urquhart A.S."/>
            <person name="Mondo S.J."/>
            <person name="Makela M.R."/>
            <person name="Hane J.K."/>
            <person name="Wiebenga A."/>
            <person name="He G."/>
            <person name="Mihaltcheva S."/>
            <person name="Pangilinan J."/>
            <person name="Lipzen A."/>
            <person name="Barry K."/>
            <person name="de Vries R.P."/>
            <person name="Grigoriev I.V."/>
            <person name="Idnurm A."/>
        </authorList>
    </citation>
    <scope>NUCLEOTIDE SEQUENCE [LARGE SCALE GENOMIC DNA]</scope>
    <source>
        <strain evidence="1 2">CBS 101075</strain>
    </source>
</reference>
<name>A0A443I171_BYSSP</name>
<evidence type="ECO:0000313" key="2">
    <source>
        <dbReference type="Proteomes" id="UP000283841"/>
    </source>
</evidence>
<keyword evidence="2" id="KW-1185">Reference proteome</keyword>
<dbReference type="EMBL" id="RCNU01000002">
    <property type="protein sequence ID" value="RWQ97796.1"/>
    <property type="molecule type" value="Genomic_DNA"/>
</dbReference>
<proteinExistence type="predicted"/>
<dbReference type="GeneID" id="39602885"/>
<dbReference type="AlphaFoldDB" id="A0A443I171"/>
<evidence type="ECO:0000313" key="1">
    <source>
        <dbReference type="EMBL" id="RWQ97796.1"/>
    </source>
</evidence>
<dbReference type="Proteomes" id="UP000283841">
    <property type="component" value="Unassembled WGS sequence"/>
</dbReference>
<organism evidence="1 2">
    <name type="scientific">Byssochlamys spectabilis</name>
    <name type="common">Paecilomyces variotii</name>
    <dbReference type="NCBI Taxonomy" id="264951"/>
    <lineage>
        <taxon>Eukaryota</taxon>
        <taxon>Fungi</taxon>
        <taxon>Dikarya</taxon>
        <taxon>Ascomycota</taxon>
        <taxon>Pezizomycotina</taxon>
        <taxon>Eurotiomycetes</taxon>
        <taxon>Eurotiomycetidae</taxon>
        <taxon>Eurotiales</taxon>
        <taxon>Thermoascaceae</taxon>
        <taxon>Paecilomyces</taxon>
    </lineage>
</organism>
<accession>A0A443I171</accession>
<protein>
    <submittedName>
        <fullName evidence="1">Uncharacterized protein</fullName>
    </submittedName>
</protein>
<sequence>MNAKEDIIDLWGAPVMETAVLGRLKAQMSPSAPASSGIRISCKYMSIPAIAHEVNDLRKDSDESAIYGIWDVILNWTFPVTAGYITRPQVSHSFHDGKRGYSDFHTFELGVQPWKLFLITQCKAYKLQSYESVWDNGYFQLREYIRSQHPDRTATSPIYEILAVGQRVSFFLFNPVTQHLHAWRPSAQWALAHHTAHGKRRISKCEMPF</sequence>
<dbReference type="VEuPathDB" id="FungiDB:C8Q69DRAFT_525444"/>
<comment type="caution">
    <text evidence="1">The sequence shown here is derived from an EMBL/GenBank/DDBJ whole genome shotgun (WGS) entry which is preliminary data.</text>
</comment>
<gene>
    <name evidence="1" type="ORF">C8Q69DRAFT_525444</name>
</gene>